<reference evidence="2 3" key="1">
    <citation type="submission" date="2016-07" db="EMBL/GenBank/DDBJ databases">
        <title>Draft genome sequence of Prauserella sp. YIM 121212, isolated from alkaline soil.</title>
        <authorList>
            <person name="Ruckert C."/>
            <person name="Albersmeier A."/>
            <person name="Jiang C.-L."/>
            <person name="Jiang Y."/>
            <person name="Kalinowski J."/>
            <person name="Schneider O."/>
            <person name="Winkler A."/>
            <person name="Zotchev S.B."/>
        </authorList>
    </citation>
    <scope>NUCLEOTIDE SEQUENCE [LARGE SCALE GENOMIC DNA]</scope>
    <source>
        <strain evidence="2 3">YIM 121212</strain>
    </source>
</reference>
<dbReference type="GO" id="GO:0004497">
    <property type="term" value="F:monooxygenase activity"/>
    <property type="evidence" value="ECO:0007669"/>
    <property type="project" value="InterPro"/>
</dbReference>
<dbReference type="PANTHER" id="PTHR46696">
    <property type="entry name" value="P450, PUTATIVE (EUROFUNG)-RELATED"/>
    <property type="match status" value="1"/>
</dbReference>
<dbReference type="PANTHER" id="PTHR46696:SF1">
    <property type="entry name" value="CYTOCHROME P450 YJIB-RELATED"/>
    <property type="match status" value="1"/>
</dbReference>
<gene>
    <name evidence="2" type="ORF">BA062_12890</name>
</gene>
<comment type="similarity">
    <text evidence="1">Belongs to the cytochrome P450 family.</text>
</comment>
<dbReference type="SUPFAM" id="SSF48264">
    <property type="entry name" value="Cytochrome P450"/>
    <property type="match status" value="1"/>
</dbReference>
<dbReference type="RefSeq" id="WP_110336317.1">
    <property type="nucleotide sequence ID" value="NZ_MASU01000005.1"/>
</dbReference>
<protein>
    <recommendedName>
        <fullName evidence="4">Cytochrome P450</fullName>
    </recommendedName>
</protein>
<evidence type="ECO:0008006" key="4">
    <source>
        <dbReference type="Google" id="ProtNLM"/>
    </source>
</evidence>
<keyword evidence="3" id="KW-1185">Reference proteome</keyword>
<name>A0A318LV69_9PSEU</name>
<accession>A0A318LV69</accession>
<dbReference type="AlphaFoldDB" id="A0A318LV69"/>
<dbReference type="OrthoDB" id="3687467at2"/>
<dbReference type="GO" id="GO:0016705">
    <property type="term" value="F:oxidoreductase activity, acting on paired donors, with incorporation or reduction of molecular oxygen"/>
    <property type="evidence" value="ECO:0007669"/>
    <property type="project" value="InterPro"/>
</dbReference>
<dbReference type="EMBL" id="MASU01000005">
    <property type="protein sequence ID" value="PXY36307.1"/>
    <property type="molecule type" value="Genomic_DNA"/>
</dbReference>
<dbReference type="Proteomes" id="UP000247892">
    <property type="component" value="Unassembled WGS sequence"/>
</dbReference>
<organism evidence="2 3">
    <name type="scientific">Prauserella flavalba</name>
    <dbReference type="NCBI Taxonomy" id="1477506"/>
    <lineage>
        <taxon>Bacteria</taxon>
        <taxon>Bacillati</taxon>
        <taxon>Actinomycetota</taxon>
        <taxon>Actinomycetes</taxon>
        <taxon>Pseudonocardiales</taxon>
        <taxon>Pseudonocardiaceae</taxon>
        <taxon>Prauserella</taxon>
    </lineage>
</organism>
<evidence type="ECO:0000313" key="2">
    <source>
        <dbReference type="EMBL" id="PXY36307.1"/>
    </source>
</evidence>
<dbReference type="InterPro" id="IPR036396">
    <property type="entry name" value="Cyt_P450_sf"/>
</dbReference>
<proteinExistence type="inferred from homology"/>
<sequence>MGTLSPSELGWRLQLVRGAIWQEAATSGDAYADLLRGLPAKPGRPGAAGLWRSTTGAWVCADADLGRHVLTDERFGVRRADGTKPHLQILPVDEAGLGLEAADQRRIARVMEPLFSRETRVREHAEALLDGLGSAFDVITGYAEPLARRVLAEVLGWDADPAALAPLALVPDAMLTPPTLDQALALTAACRRLRGTPTRAGEDDVLAGKVAGSVLFLATAPTLLGNAVRSGEPYAVDQALRHYPPLRLLPRVAHRDVVLGDVLLEEGSEIVVRVTVPDGADLPEADRRYAMMLPLLRSTVTAGLAALHERCPRPLVHTTHWHARSPVTARLARLEVTG</sequence>
<dbReference type="InterPro" id="IPR002397">
    <property type="entry name" value="Cyt_P450_B"/>
</dbReference>
<dbReference type="GO" id="GO:0020037">
    <property type="term" value="F:heme binding"/>
    <property type="evidence" value="ECO:0007669"/>
    <property type="project" value="InterPro"/>
</dbReference>
<comment type="caution">
    <text evidence="2">The sequence shown here is derived from an EMBL/GenBank/DDBJ whole genome shotgun (WGS) entry which is preliminary data.</text>
</comment>
<evidence type="ECO:0000313" key="3">
    <source>
        <dbReference type="Proteomes" id="UP000247892"/>
    </source>
</evidence>
<dbReference type="GO" id="GO:0005506">
    <property type="term" value="F:iron ion binding"/>
    <property type="evidence" value="ECO:0007669"/>
    <property type="project" value="InterPro"/>
</dbReference>
<dbReference type="PRINTS" id="PR00359">
    <property type="entry name" value="BP450"/>
</dbReference>
<dbReference type="Gene3D" id="1.10.630.10">
    <property type="entry name" value="Cytochrome P450"/>
    <property type="match status" value="1"/>
</dbReference>
<evidence type="ECO:0000256" key="1">
    <source>
        <dbReference type="ARBA" id="ARBA00010617"/>
    </source>
</evidence>